<dbReference type="InterPro" id="IPR036188">
    <property type="entry name" value="FAD/NAD-bd_sf"/>
</dbReference>
<evidence type="ECO:0000256" key="2">
    <source>
        <dbReference type="ARBA" id="ARBA00023002"/>
    </source>
</evidence>
<dbReference type="SUPFAM" id="SSF51905">
    <property type="entry name" value="FAD/NAD(P)-binding domain"/>
    <property type="match status" value="1"/>
</dbReference>
<feature type="domain" description="FAD dependent oxidoreductase" evidence="3">
    <location>
        <begin position="10"/>
        <end position="375"/>
    </location>
</feature>
<dbReference type="InterPro" id="IPR013977">
    <property type="entry name" value="GcvT_C"/>
</dbReference>
<evidence type="ECO:0000259" key="3">
    <source>
        <dbReference type="Pfam" id="PF01266"/>
    </source>
</evidence>
<dbReference type="Proteomes" id="UP000366065">
    <property type="component" value="Unassembled WGS sequence"/>
</dbReference>
<evidence type="ECO:0000259" key="6">
    <source>
        <dbReference type="Pfam" id="PF16350"/>
    </source>
</evidence>
<dbReference type="Pfam" id="PF01266">
    <property type="entry name" value="DAO"/>
    <property type="match status" value="1"/>
</dbReference>
<accession>A0ABY6VX13</accession>
<dbReference type="InterPro" id="IPR032503">
    <property type="entry name" value="FAO_M"/>
</dbReference>
<dbReference type="RefSeq" id="WP_150721058.1">
    <property type="nucleotide sequence ID" value="NZ_CABPRV010000003.1"/>
</dbReference>
<name>A0ABY6VX13_9BURK</name>
<gene>
    <name evidence="7" type="ORF">PCA20602_02021</name>
</gene>
<protein>
    <submittedName>
        <fullName evidence="7">FAD-dependent oxidoreductase</fullName>
    </submittedName>
</protein>
<reference evidence="7 8" key="1">
    <citation type="submission" date="2019-08" db="EMBL/GenBank/DDBJ databases">
        <authorList>
            <person name="Peeters C."/>
        </authorList>
    </citation>
    <scope>NUCLEOTIDE SEQUENCE [LARGE SCALE GENOMIC DNA]</scope>
    <source>
        <strain evidence="7 8">LMG 20602</strain>
    </source>
</reference>
<comment type="similarity">
    <text evidence="1">Belongs to the GcvT family.</text>
</comment>
<dbReference type="Gene3D" id="3.30.1360.120">
    <property type="entry name" value="Probable tRNA modification gtpase trme, domain 1"/>
    <property type="match status" value="1"/>
</dbReference>
<dbReference type="PANTHER" id="PTHR43757:SF15">
    <property type="entry name" value="PYRUVATE DEHYDROGENASE PHOSPHATASE REGULATORY SUBUNIT, MITOCHONDRIAL-LIKE"/>
    <property type="match status" value="1"/>
</dbReference>
<dbReference type="EMBL" id="CABPRV010000003">
    <property type="protein sequence ID" value="VVD98577.1"/>
    <property type="molecule type" value="Genomic_DNA"/>
</dbReference>
<dbReference type="SUPFAM" id="SSF103025">
    <property type="entry name" value="Folate-binding domain"/>
    <property type="match status" value="1"/>
</dbReference>
<keyword evidence="8" id="KW-1185">Reference proteome</keyword>
<proteinExistence type="inferred from homology"/>
<dbReference type="Pfam" id="PF16350">
    <property type="entry name" value="FAO_M"/>
    <property type="match status" value="1"/>
</dbReference>
<dbReference type="InterPro" id="IPR006076">
    <property type="entry name" value="FAD-dep_OxRdtase"/>
</dbReference>
<dbReference type="Gene3D" id="3.50.50.60">
    <property type="entry name" value="FAD/NAD(P)-binding domain"/>
    <property type="match status" value="1"/>
</dbReference>
<dbReference type="InterPro" id="IPR027266">
    <property type="entry name" value="TrmE/GcvT-like"/>
</dbReference>
<dbReference type="Pfam" id="PF08669">
    <property type="entry name" value="GCV_T_C"/>
    <property type="match status" value="1"/>
</dbReference>
<sequence length="835" mass="91020">MSSVLPTRARVVIVGGGIVGCSVAYHLAKLGWSDVVLLEQGQLSCGTTWHAAGLVGQLRSQESMTKLIRYSTKLYSELEAETGLGTGWKQCGSLSVARSHERMTQLKRTAAVARAYGVQCDVISPREAGELWPVMRTDDLVGAVWLPGDGKANPTDLTQALARGARSRGVRIAENTCITQIHTASPNGIPTATGVSWRNKAGESGRIDAEIVVNCAGQWAKAVGRMCGVTVPLHSAEHYYIVTERIPGVHTDLPVMRDPDGYIYFKEEVGGLVMGGFEPNAKPWGMNGIPENFEFQLLPDDWDQFEILMENALIRVPALETAQIRQFYNGPESFTPDNNFILGEAPELRNFYVGAGFNSMGIASAGGAGMALAEWIVAGEPTMDLWPVDIRRFAGFNGNDTWLHDRVKETLGLHYAMPWPNRELDTARPFRRSPLYATLLAKGACFGSKMGWERPNFFAPSPEQATIEYSFGQQNWHPWSAAEHRACREAVALFDMSSFSKLLIKGRDAERVLQTLCSNDVAVPPGRTVYTGMLNERGGYESDFTLTRLAPDRYLLVTGSAQTTRDMDYLERRIEGMAGAAGIDGDPHCTVVDVTGQYAVLALMGPHSRALLQQVSKADFSNEAFPFGTSREIDLGYATVRATRLTYVGELGWELYVPVEFAVGVYETLHAAGKAFGLKDAGYYAIDSLRIEKGYRAWGRELTPDTNPVEAGLTFACKLASGIAFTGRTAVELAKSKGARRRLVSVALDEAGDKMLWGGEAVLRDGQPVGFISSAAFGHTIDAPVGLAFLTNPDGPVTADYVETGRYQVDLAGELLDARVQLRALYDPKGERVKA</sequence>
<dbReference type="Gene3D" id="2.40.30.110">
    <property type="entry name" value="Aminomethyltransferase beta-barrel domains"/>
    <property type="match status" value="1"/>
</dbReference>
<comment type="caution">
    <text evidence="7">The sequence shown here is derived from an EMBL/GenBank/DDBJ whole genome shotgun (WGS) entry which is preliminary data.</text>
</comment>
<evidence type="ECO:0000256" key="1">
    <source>
        <dbReference type="ARBA" id="ARBA00008609"/>
    </source>
</evidence>
<feature type="domain" description="FAD dependent oxidoreductase central" evidence="6">
    <location>
        <begin position="379"/>
        <end position="433"/>
    </location>
</feature>
<dbReference type="InterPro" id="IPR006222">
    <property type="entry name" value="GCVT_N"/>
</dbReference>
<dbReference type="SUPFAM" id="SSF54373">
    <property type="entry name" value="FAD-linked reductases, C-terminal domain"/>
    <property type="match status" value="1"/>
</dbReference>
<evidence type="ECO:0000259" key="5">
    <source>
        <dbReference type="Pfam" id="PF08669"/>
    </source>
</evidence>
<evidence type="ECO:0000313" key="8">
    <source>
        <dbReference type="Proteomes" id="UP000366065"/>
    </source>
</evidence>
<organism evidence="7 8">
    <name type="scientific">Pandoraea capi</name>
    <dbReference type="NCBI Taxonomy" id="2508286"/>
    <lineage>
        <taxon>Bacteria</taxon>
        <taxon>Pseudomonadati</taxon>
        <taxon>Pseudomonadota</taxon>
        <taxon>Betaproteobacteria</taxon>
        <taxon>Burkholderiales</taxon>
        <taxon>Burkholderiaceae</taxon>
        <taxon>Pandoraea</taxon>
    </lineage>
</organism>
<keyword evidence="2" id="KW-0560">Oxidoreductase</keyword>
<dbReference type="InterPro" id="IPR028896">
    <property type="entry name" value="GcvT/YgfZ/DmdA"/>
</dbReference>
<feature type="domain" description="GCVT N-terminal" evidence="4">
    <location>
        <begin position="435"/>
        <end position="719"/>
    </location>
</feature>
<dbReference type="Pfam" id="PF01571">
    <property type="entry name" value="GCV_T"/>
    <property type="match status" value="1"/>
</dbReference>
<evidence type="ECO:0000259" key="4">
    <source>
        <dbReference type="Pfam" id="PF01571"/>
    </source>
</evidence>
<dbReference type="InterPro" id="IPR029043">
    <property type="entry name" value="GcvT/YgfZ_C"/>
</dbReference>
<dbReference type="Gene3D" id="3.30.70.1400">
    <property type="entry name" value="Aminomethyltransferase beta-barrel domains"/>
    <property type="match status" value="1"/>
</dbReference>
<evidence type="ECO:0000313" key="7">
    <source>
        <dbReference type="EMBL" id="VVD98577.1"/>
    </source>
</evidence>
<dbReference type="PANTHER" id="PTHR43757">
    <property type="entry name" value="AMINOMETHYLTRANSFERASE"/>
    <property type="match status" value="1"/>
</dbReference>
<dbReference type="Gene3D" id="3.30.9.10">
    <property type="entry name" value="D-Amino Acid Oxidase, subunit A, domain 2"/>
    <property type="match status" value="1"/>
</dbReference>
<dbReference type="SUPFAM" id="SSF101790">
    <property type="entry name" value="Aminomethyltransferase beta-barrel domain"/>
    <property type="match status" value="1"/>
</dbReference>
<feature type="domain" description="Aminomethyltransferase C-terminal" evidence="5">
    <location>
        <begin position="741"/>
        <end position="827"/>
    </location>
</feature>